<feature type="transmembrane region" description="Helical" evidence="7">
    <location>
        <begin position="437"/>
        <end position="459"/>
    </location>
</feature>
<keyword evidence="3" id="KW-1003">Cell membrane</keyword>
<accession>A0A3E3ILP4</accession>
<evidence type="ECO:0000256" key="2">
    <source>
        <dbReference type="ARBA" id="ARBA00007430"/>
    </source>
</evidence>
<dbReference type="Pfam" id="PF13440">
    <property type="entry name" value="Polysacc_synt_3"/>
    <property type="match status" value="1"/>
</dbReference>
<dbReference type="OrthoDB" id="9770347at2"/>
<keyword evidence="5 7" id="KW-1133">Transmembrane helix</keyword>
<dbReference type="AlphaFoldDB" id="A0A3E3ILP4"/>
<feature type="transmembrane region" description="Helical" evidence="7">
    <location>
        <begin position="143"/>
        <end position="163"/>
    </location>
</feature>
<protein>
    <submittedName>
        <fullName evidence="8">Lipopolysaccharide biosynthesis protein</fullName>
    </submittedName>
</protein>
<evidence type="ECO:0000256" key="7">
    <source>
        <dbReference type="SAM" id="Phobius"/>
    </source>
</evidence>
<dbReference type="PANTHER" id="PTHR30250:SF10">
    <property type="entry name" value="LIPOPOLYSACCHARIDE BIOSYNTHESIS PROTEIN WZXC"/>
    <property type="match status" value="1"/>
</dbReference>
<feature type="transmembrane region" description="Helical" evidence="7">
    <location>
        <begin position="292"/>
        <end position="314"/>
    </location>
</feature>
<evidence type="ECO:0000256" key="1">
    <source>
        <dbReference type="ARBA" id="ARBA00004651"/>
    </source>
</evidence>
<feature type="transmembrane region" description="Helical" evidence="7">
    <location>
        <begin position="20"/>
        <end position="36"/>
    </location>
</feature>
<sequence length="477" mass="53178">MSSKKIVSNLIWRFAERVGAQLVSFVVSIVIARLLTPSDYGVVALITVFIAILQVFVDSGLGNALIQKKDADNIDFSTVFFVNVIFCSALYCLLFIASPFIAEFYGDSMITAYMRVLGLTIIISGVKNIQQAYVAKNMLFKKFFFSTIGGTIIAGFVGIIMAFNGFGTWALVAQQVTNLAIDTLILWITVKWRPSCVFSIERLKGLFGFGWKLLAASLLETIYSNVRQLIIGKLYSPSDLAQYNRGYQFPNLIVYNVNASIDSVLLPAMSQNQDDRRIVKEMTRKSIKVSTYIMAPLMLGLVSTGTSLVGLLLTDKWLPSVLFMRIFCIALMFHPIHTANLNAIKAMGRSDLFLKLEFIKKVIGITILVSTMFISVKALAYSFLLTSLISQLVNAWPNKKLLDYGYLEQLKDILPGLSLAVVMGALIYPIQLLGKSYIVTLSLQIILGAAIYLMGSIIFKLDSFVYLWKTVKLYLKR</sequence>
<dbReference type="InterPro" id="IPR050833">
    <property type="entry name" value="Poly_Biosynth_Transport"/>
</dbReference>
<comment type="caution">
    <text evidence="8">The sequence shown here is derived from an EMBL/GenBank/DDBJ whole genome shotgun (WGS) entry which is preliminary data.</text>
</comment>
<feature type="transmembrane region" description="Helical" evidence="7">
    <location>
        <begin position="169"/>
        <end position="190"/>
    </location>
</feature>
<evidence type="ECO:0000256" key="5">
    <source>
        <dbReference type="ARBA" id="ARBA00022989"/>
    </source>
</evidence>
<dbReference type="CDD" id="cd13127">
    <property type="entry name" value="MATE_tuaB_like"/>
    <property type="match status" value="1"/>
</dbReference>
<dbReference type="GO" id="GO:0005886">
    <property type="term" value="C:plasma membrane"/>
    <property type="evidence" value="ECO:0007669"/>
    <property type="project" value="UniProtKB-SubCell"/>
</dbReference>
<feature type="transmembrane region" description="Helical" evidence="7">
    <location>
        <begin position="104"/>
        <end position="123"/>
    </location>
</feature>
<feature type="transmembrane region" description="Helical" evidence="7">
    <location>
        <begin position="362"/>
        <end position="393"/>
    </location>
</feature>
<comment type="similarity">
    <text evidence="2">Belongs to the polysaccharide synthase family.</text>
</comment>
<reference evidence="8 9" key="1">
    <citation type="submission" date="2018-08" db="EMBL/GenBank/DDBJ databases">
        <title>A genome reference for cultivated species of the human gut microbiota.</title>
        <authorList>
            <person name="Zou Y."/>
            <person name="Xue W."/>
            <person name="Luo G."/>
        </authorList>
    </citation>
    <scope>NUCLEOTIDE SEQUENCE [LARGE SCALE GENOMIC DNA]</scope>
    <source>
        <strain evidence="8 9">AF26-4BH</strain>
    </source>
</reference>
<comment type="subcellular location">
    <subcellularLocation>
        <location evidence="1">Cell membrane</location>
        <topology evidence="1">Multi-pass membrane protein</topology>
    </subcellularLocation>
</comment>
<feature type="transmembrane region" description="Helical" evidence="7">
    <location>
        <begin position="413"/>
        <end position="430"/>
    </location>
</feature>
<evidence type="ECO:0000256" key="3">
    <source>
        <dbReference type="ARBA" id="ARBA00022475"/>
    </source>
</evidence>
<dbReference type="RefSeq" id="WP_025490153.1">
    <property type="nucleotide sequence ID" value="NZ_JBKVAZ010000013.1"/>
</dbReference>
<organism evidence="8 9">
    <name type="scientific">Eisenbergiella massiliensis</name>
    <dbReference type="NCBI Taxonomy" id="1720294"/>
    <lineage>
        <taxon>Bacteria</taxon>
        <taxon>Bacillati</taxon>
        <taxon>Bacillota</taxon>
        <taxon>Clostridia</taxon>
        <taxon>Lachnospirales</taxon>
        <taxon>Lachnospiraceae</taxon>
        <taxon>Eisenbergiella</taxon>
    </lineage>
</organism>
<proteinExistence type="inferred from homology"/>
<feature type="transmembrane region" description="Helical" evidence="7">
    <location>
        <begin position="320"/>
        <end position="341"/>
    </location>
</feature>
<name>A0A3E3ILP4_9FIRM</name>
<feature type="transmembrane region" description="Helical" evidence="7">
    <location>
        <begin position="42"/>
        <end position="66"/>
    </location>
</feature>
<gene>
    <name evidence="8" type="ORF">DWY69_20400</name>
</gene>
<dbReference type="EMBL" id="QVLU01000021">
    <property type="protein sequence ID" value="RGE68008.1"/>
    <property type="molecule type" value="Genomic_DNA"/>
</dbReference>
<evidence type="ECO:0000256" key="4">
    <source>
        <dbReference type="ARBA" id="ARBA00022692"/>
    </source>
</evidence>
<dbReference type="PANTHER" id="PTHR30250">
    <property type="entry name" value="PST FAMILY PREDICTED COLANIC ACID TRANSPORTER"/>
    <property type="match status" value="1"/>
</dbReference>
<keyword evidence="6 7" id="KW-0472">Membrane</keyword>
<dbReference type="Proteomes" id="UP000261166">
    <property type="component" value="Unassembled WGS sequence"/>
</dbReference>
<evidence type="ECO:0000256" key="6">
    <source>
        <dbReference type="ARBA" id="ARBA00023136"/>
    </source>
</evidence>
<keyword evidence="4 7" id="KW-0812">Transmembrane</keyword>
<feature type="transmembrane region" description="Helical" evidence="7">
    <location>
        <begin position="78"/>
        <end position="98"/>
    </location>
</feature>
<evidence type="ECO:0000313" key="8">
    <source>
        <dbReference type="EMBL" id="RGE68008.1"/>
    </source>
</evidence>
<evidence type="ECO:0000313" key="9">
    <source>
        <dbReference type="Proteomes" id="UP000261166"/>
    </source>
</evidence>